<dbReference type="AlphaFoldDB" id="A0A077MGG5"/>
<comment type="subunit">
    <text evidence="2">Monomer.</text>
</comment>
<dbReference type="PANTHER" id="PTHR42801:SF4">
    <property type="entry name" value="AHPC_TSA FAMILY PROTEIN"/>
    <property type="match status" value="1"/>
</dbReference>
<organism evidence="14 15">
    <name type="scientific">Nostocoides jenkinsii Ben 74</name>
    <dbReference type="NCBI Taxonomy" id="1193518"/>
    <lineage>
        <taxon>Bacteria</taxon>
        <taxon>Bacillati</taxon>
        <taxon>Actinomycetota</taxon>
        <taxon>Actinomycetes</taxon>
        <taxon>Micrococcales</taxon>
        <taxon>Intrasporangiaceae</taxon>
        <taxon>Nostocoides</taxon>
    </lineage>
</organism>
<dbReference type="OrthoDB" id="9812811at2"/>
<evidence type="ECO:0000256" key="11">
    <source>
        <dbReference type="ARBA" id="ARBA00041373"/>
    </source>
</evidence>
<evidence type="ECO:0000256" key="1">
    <source>
        <dbReference type="ARBA" id="ARBA00003330"/>
    </source>
</evidence>
<evidence type="ECO:0000256" key="6">
    <source>
        <dbReference type="ARBA" id="ARBA00023002"/>
    </source>
</evidence>
<keyword evidence="6 14" id="KW-0560">Oxidoreductase</keyword>
<protein>
    <recommendedName>
        <fullName evidence="3">thioredoxin-dependent peroxiredoxin</fullName>
        <ecNumber evidence="3">1.11.1.24</ecNumber>
    </recommendedName>
    <alternativeName>
        <fullName evidence="11">Bacterioferritin comigratory protein</fullName>
    </alternativeName>
    <alternativeName>
        <fullName evidence="9">Thioredoxin peroxidase</fullName>
    </alternativeName>
</protein>
<sequence>MRDRLQPGDPAPDFTLTDDHGDQVALADLAGRKAIVYFYPKAMTPGCTTQACEFTDSLEDLSGAGYEVVGISPDSPAALARFREKDGLTIRLLSNPEKDVLRAWGAFGEKMNYGKKVEGVIRSTVVLDEAGVVTHAWYNVKATGHVAKVRRELGIQSGESR</sequence>
<evidence type="ECO:0000256" key="7">
    <source>
        <dbReference type="ARBA" id="ARBA00023157"/>
    </source>
</evidence>
<dbReference type="GO" id="GO:0045454">
    <property type="term" value="P:cell redox homeostasis"/>
    <property type="evidence" value="ECO:0007669"/>
    <property type="project" value="TreeGrafter"/>
</dbReference>
<dbReference type="FunFam" id="3.40.30.10:FF:000007">
    <property type="entry name" value="Thioredoxin-dependent thiol peroxidase"/>
    <property type="match status" value="1"/>
</dbReference>
<evidence type="ECO:0000256" key="5">
    <source>
        <dbReference type="ARBA" id="ARBA00022862"/>
    </source>
</evidence>
<name>A0A077MGG5_9MICO</name>
<dbReference type="EMBL" id="CAJC01000197">
    <property type="protein sequence ID" value="CCI54803.1"/>
    <property type="molecule type" value="Genomic_DNA"/>
</dbReference>
<dbReference type="InterPro" id="IPR050924">
    <property type="entry name" value="Peroxiredoxin_BCP/PrxQ"/>
</dbReference>
<evidence type="ECO:0000313" key="14">
    <source>
        <dbReference type="EMBL" id="CCI54803.1"/>
    </source>
</evidence>
<dbReference type="PANTHER" id="PTHR42801">
    <property type="entry name" value="THIOREDOXIN-DEPENDENT PEROXIDE REDUCTASE"/>
    <property type="match status" value="1"/>
</dbReference>
<keyword evidence="5" id="KW-0049">Antioxidant</keyword>
<evidence type="ECO:0000313" key="15">
    <source>
        <dbReference type="Proteomes" id="UP000035720"/>
    </source>
</evidence>
<keyword evidence="8" id="KW-0676">Redox-active center</keyword>
<evidence type="ECO:0000256" key="3">
    <source>
        <dbReference type="ARBA" id="ARBA00013017"/>
    </source>
</evidence>
<evidence type="ECO:0000259" key="13">
    <source>
        <dbReference type="PROSITE" id="PS51352"/>
    </source>
</evidence>
<comment type="caution">
    <text evidence="14">The sequence shown here is derived from an EMBL/GenBank/DDBJ whole genome shotgun (WGS) entry which is preliminary data.</text>
</comment>
<evidence type="ECO:0000256" key="2">
    <source>
        <dbReference type="ARBA" id="ARBA00011245"/>
    </source>
</evidence>
<keyword evidence="4 14" id="KW-0575">Peroxidase</keyword>
<dbReference type="RefSeq" id="WP_048547440.1">
    <property type="nucleotide sequence ID" value="NZ_HF571038.1"/>
</dbReference>
<dbReference type="GO" id="GO:0005737">
    <property type="term" value="C:cytoplasm"/>
    <property type="evidence" value="ECO:0007669"/>
    <property type="project" value="TreeGrafter"/>
</dbReference>
<dbReference type="Gene3D" id="3.40.30.10">
    <property type="entry name" value="Glutaredoxin"/>
    <property type="match status" value="1"/>
</dbReference>
<keyword evidence="7" id="KW-1015">Disulfide bond</keyword>
<gene>
    <name evidence="14" type="primary">bcp</name>
    <name evidence="14" type="ORF">BN13_820024</name>
</gene>
<dbReference type="CDD" id="cd03017">
    <property type="entry name" value="PRX_BCP"/>
    <property type="match status" value="1"/>
</dbReference>
<dbReference type="InterPro" id="IPR036249">
    <property type="entry name" value="Thioredoxin-like_sf"/>
</dbReference>
<dbReference type="EC" id="1.11.1.24" evidence="3"/>
<evidence type="ECO:0000256" key="10">
    <source>
        <dbReference type="ARBA" id="ARBA00038489"/>
    </source>
</evidence>
<reference evidence="14 15" key="1">
    <citation type="journal article" date="2013" name="ISME J.">
        <title>A metabolic model for members of the genus Tetrasphaera involved in enhanced biological phosphorus removal.</title>
        <authorList>
            <person name="Kristiansen R."/>
            <person name="Nguyen H.T.T."/>
            <person name="Saunders A.M."/>
            <person name="Nielsen J.L."/>
            <person name="Wimmer R."/>
            <person name="Le V.Q."/>
            <person name="McIlroy S.J."/>
            <person name="Petrovski S."/>
            <person name="Seviour R.J."/>
            <person name="Calteau A."/>
            <person name="Nielsen K.L."/>
            <person name="Nielsen P.H."/>
        </authorList>
    </citation>
    <scope>NUCLEOTIDE SEQUENCE [LARGE SCALE GENOMIC DNA]</scope>
    <source>
        <strain evidence="14 15">Ben 74</strain>
    </source>
</reference>
<evidence type="ECO:0000256" key="4">
    <source>
        <dbReference type="ARBA" id="ARBA00022559"/>
    </source>
</evidence>
<dbReference type="PROSITE" id="PS51352">
    <property type="entry name" value="THIOREDOXIN_2"/>
    <property type="match status" value="1"/>
</dbReference>
<keyword evidence="15" id="KW-1185">Reference proteome</keyword>
<dbReference type="GO" id="GO:0008379">
    <property type="term" value="F:thioredoxin peroxidase activity"/>
    <property type="evidence" value="ECO:0007669"/>
    <property type="project" value="TreeGrafter"/>
</dbReference>
<comment type="similarity">
    <text evidence="10">Belongs to the peroxiredoxin family. BCP/PrxQ subfamily.</text>
</comment>
<evidence type="ECO:0000256" key="9">
    <source>
        <dbReference type="ARBA" id="ARBA00032824"/>
    </source>
</evidence>
<accession>A0A077MGG5</accession>
<dbReference type="Proteomes" id="UP000035720">
    <property type="component" value="Unassembled WGS sequence"/>
</dbReference>
<dbReference type="InterPro" id="IPR013766">
    <property type="entry name" value="Thioredoxin_domain"/>
</dbReference>
<proteinExistence type="inferred from homology"/>
<dbReference type="Pfam" id="PF00578">
    <property type="entry name" value="AhpC-TSA"/>
    <property type="match status" value="1"/>
</dbReference>
<dbReference type="STRING" id="1193518.BN13_820024"/>
<dbReference type="InterPro" id="IPR000866">
    <property type="entry name" value="AhpC/TSA"/>
</dbReference>
<dbReference type="SUPFAM" id="SSF52833">
    <property type="entry name" value="Thioredoxin-like"/>
    <property type="match status" value="1"/>
</dbReference>
<dbReference type="NCBIfam" id="NF006960">
    <property type="entry name" value="PRK09437.1"/>
    <property type="match status" value="1"/>
</dbReference>
<evidence type="ECO:0000256" key="12">
    <source>
        <dbReference type="ARBA" id="ARBA00049091"/>
    </source>
</evidence>
<dbReference type="GO" id="GO:0034599">
    <property type="term" value="P:cellular response to oxidative stress"/>
    <property type="evidence" value="ECO:0007669"/>
    <property type="project" value="TreeGrafter"/>
</dbReference>
<comment type="function">
    <text evidence="1">Thiol-specific peroxidase that catalyzes the reduction of hydrogen peroxide and organic hydroperoxides to water and alcohols, respectively. Plays a role in cell protection against oxidative stress by detoxifying peroxides and as sensor of hydrogen peroxide-mediated signaling events.</text>
</comment>
<evidence type="ECO:0000256" key="8">
    <source>
        <dbReference type="ARBA" id="ARBA00023284"/>
    </source>
</evidence>
<comment type="catalytic activity">
    <reaction evidence="12">
        <text>a hydroperoxide + [thioredoxin]-dithiol = an alcohol + [thioredoxin]-disulfide + H2O</text>
        <dbReference type="Rhea" id="RHEA:62620"/>
        <dbReference type="Rhea" id="RHEA-COMP:10698"/>
        <dbReference type="Rhea" id="RHEA-COMP:10700"/>
        <dbReference type="ChEBI" id="CHEBI:15377"/>
        <dbReference type="ChEBI" id="CHEBI:29950"/>
        <dbReference type="ChEBI" id="CHEBI:30879"/>
        <dbReference type="ChEBI" id="CHEBI:35924"/>
        <dbReference type="ChEBI" id="CHEBI:50058"/>
        <dbReference type="EC" id="1.11.1.24"/>
    </reaction>
</comment>
<feature type="domain" description="Thioredoxin" evidence="13">
    <location>
        <begin position="5"/>
        <end position="158"/>
    </location>
</feature>